<gene>
    <name evidence="6" type="ORF">EF096_13365</name>
</gene>
<keyword evidence="7" id="KW-1185">Reference proteome</keyword>
<reference evidence="6 7" key="1">
    <citation type="submission" date="2018-11" db="EMBL/GenBank/DDBJ databases">
        <authorList>
            <person name="Jang G.I."/>
            <person name="Hwang C.Y."/>
        </authorList>
    </citation>
    <scope>NUCLEOTIDE SEQUENCE [LARGE SCALE GENOMIC DNA]</scope>
    <source>
        <strain evidence="6 7">SSM26</strain>
    </source>
</reference>
<dbReference type="PANTHER" id="PTHR42910:SF1">
    <property type="entry name" value="MAJOR FACILITATOR SUPERFAMILY (MFS) PROFILE DOMAIN-CONTAINING PROTEIN"/>
    <property type="match status" value="1"/>
</dbReference>
<feature type="transmembrane region" description="Helical" evidence="4">
    <location>
        <begin position="145"/>
        <end position="164"/>
    </location>
</feature>
<sequence length="407" mass="42461">MSDNQGLNIGVPKSSSYLTTSTLLLMAIATGLCAGANYFNQPLLNSIALSLGVSEGLAATTVTLSQVAYAVGLLFLVPLGDKLEQRGLAVGLMLIAAAGLLISGYAHNFSMLLLGTLITGLFSVAAQTLVPMAANLSDPQRSGRAVGLVMSGLLAGILLARTAAGLLSEVDGWTTVYRVTAVLMLVLAATLWLILPKARNPHPKSYAATLKSLLALAITYPRLRSRAILGGLVFGSVSVLFSTMALLLSGPGYHLSDSQIGLVGLLGIGGVITANLAGRLADRGRGQVVSTFALVLLLLGWLGLYLGLGNLWLFLLPLLLLDIALPAIHISNQSVIYRLAPEAKARVNAVYMTVYFIGAASGSALGAAAWSHGGWGATCATGMVLGALAWLVLIYDQRLLKREVKER</sequence>
<feature type="transmembrane region" description="Helical" evidence="4">
    <location>
        <begin position="288"/>
        <end position="305"/>
    </location>
</feature>
<keyword evidence="1 4" id="KW-0812">Transmembrane</keyword>
<evidence type="ECO:0000256" key="1">
    <source>
        <dbReference type="ARBA" id="ARBA00022692"/>
    </source>
</evidence>
<dbReference type="Proteomes" id="UP000275199">
    <property type="component" value="Unassembled WGS sequence"/>
</dbReference>
<dbReference type="InterPro" id="IPR036259">
    <property type="entry name" value="MFS_trans_sf"/>
</dbReference>
<feature type="transmembrane region" description="Helical" evidence="4">
    <location>
        <begin position="176"/>
        <end position="195"/>
    </location>
</feature>
<evidence type="ECO:0000256" key="3">
    <source>
        <dbReference type="ARBA" id="ARBA00023136"/>
    </source>
</evidence>
<feature type="transmembrane region" description="Helical" evidence="4">
    <location>
        <begin position="87"/>
        <end position="106"/>
    </location>
</feature>
<dbReference type="EMBL" id="RKKU01000017">
    <property type="protein sequence ID" value="ROZ83139.1"/>
    <property type="molecule type" value="Genomic_DNA"/>
</dbReference>
<protein>
    <submittedName>
        <fullName evidence="6">MFS transporter</fullName>
    </submittedName>
</protein>
<dbReference type="Gene3D" id="1.20.1250.20">
    <property type="entry name" value="MFS general substrate transporter like domains"/>
    <property type="match status" value="1"/>
</dbReference>
<evidence type="ECO:0000256" key="2">
    <source>
        <dbReference type="ARBA" id="ARBA00022989"/>
    </source>
</evidence>
<dbReference type="SUPFAM" id="SSF103473">
    <property type="entry name" value="MFS general substrate transporter"/>
    <property type="match status" value="1"/>
</dbReference>
<dbReference type="RefSeq" id="WP_123890206.1">
    <property type="nucleotide sequence ID" value="NZ_RKKU01000017.1"/>
</dbReference>
<feature type="transmembrane region" description="Helical" evidence="4">
    <location>
        <begin position="227"/>
        <end position="248"/>
    </location>
</feature>
<dbReference type="CDD" id="cd17324">
    <property type="entry name" value="MFS_NepI_like"/>
    <property type="match status" value="1"/>
</dbReference>
<feature type="transmembrane region" description="Helical" evidence="4">
    <location>
        <begin position="21"/>
        <end position="39"/>
    </location>
</feature>
<evidence type="ECO:0000313" key="7">
    <source>
        <dbReference type="Proteomes" id="UP000275199"/>
    </source>
</evidence>
<keyword evidence="2 4" id="KW-1133">Transmembrane helix</keyword>
<feature type="transmembrane region" description="Helical" evidence="4">
    <location>
        <begin position="375"/>
        <end position="395"/>
    </location>
</feature>
<dbReference type="InterPro" id="IPR020846">
    <property type="entry name" value="MFS_dom"/>
</dbReference>
<dbReference type="Pfam" id="PF07690">
    <property type="entry name" value="MFS_1"/>
    <property type="match status" value="1"/>
</dbReference>
<feature type="transmembrane region" description="Helical" evidence="4">
    <location>
        <begin position="59"/>
        <end position="80"/>
    </location>
</feature>
<dbReference type="PROSITE" id="PS50850">
    <property type="entry name" value="MFS"/>
    <property type="match status" value="1"/>
</dbReference>
<name>A0ABX9XFZ3_9PSED</name>
<dbReference type="PANTHER" id="PTHR42910">
    <property type="entry name" value="TRANSPORTER SCO4007-RELATED"/>
    <property type="match status" value="1"/>
</dbReference>
<organism evidence="6 7">
    <name type="scientific">Pseudomonas neustonica</name>
    <dbReference type="NCBI Taxonomy" id="2487346"/>
    <lineage>
        <taxon>Bacteria</taxon>
        <taxon>Pseudomonadati</taxon>
        <taxon>Pseudomonadota</taxon>
        <taxon>Gammaproteobacteria</taxon>
        <taxon>Pseudomonadales</taxon>
        <taxon>Pseudomonadaceae</taxon>
        <taxon>Pseudomonas</taxon>
    </lineage>
</organism>
<proteinExistence type="predicted"/>
<feature type="transmembrane region" description="Helical" evidence="4">
    <location>
        <begin position="349"/>
        <end position="369"/>
    </location>
</feature>
<feature type="domain" description="Major facilitator superfamily (MFS) profile" evidence="5">
    <location>
        <begin position="19"/>
        <end position="404"/>
    </location>
</feature>
<keyword evidence="3 4" id="KW-0472">Membrane</keyword>
<evidence type="ECO:0000259" key="5">
    <source>
        <dbReference type="PROSITE" id="PS50850"/>
    </source>
</evidence>
<comment type="caution">
    <text evidence="6">The sequence shown here is derived from an EMBL/GenBank/DDBJ whole genome shotgun (WGS) entry which is preliminary data.</text>
</comment>
<evidence type="ECO:0000313" key="6">
    <source>
        <dbReference type="EMBL" id="ROZ83139.1"/>
    </source>
</evidence>
<accession>A0ABX9XFZ3</accession>
<feature type="transmembrane region" description="Helical" evidence="4">
    <location>
        <begin position="112"/>
        <end position="133"/>
    </location>
</feature>
<feature type="transmembrane region" description="Helical" evidence="4">
    <location>
        <begin position="260"/>
        <end position="281"/>
    </location>
</feature>
<dbReference type="InterPro" id="IPR011701">
    <property type="entry name" value="MFS"/>
</dbReference>
<evidence type="ECO:0000256" key="4">
    <source>
        <dbReference type="SAM" id="Phobius"/>
    </source>
</evidence>
<feature type="transmembrane region" description="Helical" evidence="4">
    <location>
        <begin position="311"/>
        <end position="328"/>
    </location>
</feature>